<feature type="transmembrane region" description="Helical" evidence="1">
    <location>
        <begin position="31"/>
        <end position="52"/>
    </location>
</feature>
<keyword evidence="1" id="KW-0472">Membrane</keyword>
<dbReference type="EMBL" id="MUJZ01032372">
    <property type="protein sequence ID" value="OTF77473.1"/>
    <property type="molecule type" value="Genomic_DNA"/>
</dbReference>
<gene>
    <name evidence="2" type="ORF">BLA29_005595</name>
</gene>
<evidence type="ECO:0000256" key="1">
    <source>
        <dbReference type="SAM" id="Phobius"/>
    </source>
</evidence>
<comment type="caution">
    <text evidence="2">The sequence shown here is derived from an EMBL/GenBank/DDBJ whole genome shotgun (WGS) entry which is preliminary data.</text>
</comment>
<name>A0A1Y3BC85_EURMA</name>
<feature type="transmembrane region" description="Helical" evidence="1">
    <location>
        <begin position="59"/>
        <end position="81"/>
    </location>
</feature>
<dbReference type="AlphaFoldDB" id="A0A1Y3BC85"/>
<proteinExistence type="predicted"/>
<sequence length="169" mass="19472">MAVYMTASLYFFVDHNYVDDHQINWTRFGNFVYFLWIYSIYLQSCGHIFSLLSLGYLEVAILGGLTVINAMQFCNGYMFVFGEENTILDAMSKVLPIKPITNGLIHAFYGIDRCDEEMETSFVLEDFGVDPMTVYYDIQKTLIIIALIRLATFLIMIHTDSSENIHPIE</sequence>
<accession>A0A1Y3BC85</accession>
<protein>
    <recommendedName>
        <fullName evidence="4">ABC-2 type transporter domain-containing protein</fullName>
    </recommendedName>
</protein>
<keyword evidence="3" id="KW-1185">Reference proteome</keyword>
<evidence type="ECO:0008006" key="4">
    <source>
        <dbReference type="Google" id="ProtNLM"/>
    </source>
</evidence>
<evidence type="ECO:0000313" key="2">
    <source>
        <dbReference type="EMBL" id="OTF77473.1"/>
    </source>
</evidence>
<organism evidence="2 3">
    <name type="scientific">Euroglyphus maynei</name>
    <name type="common">Mayne's house dust mite</name>
    <dbReference type="NCBI Taxonomy" id="6958"/>
    <lineage>
        <taxon>Eukaryota</taxon>
        <taxon>Metazoa</taxon>
        <taxon>Ecdysozoa</taxon>
        <taxon>Arthropoda</taxon>
        <taxon>Chelicerata</taxon>
        <taxon>Arachnida</taxon>
        <taxon>Acari</taxon>
        <taxon>Acariformes</taxon>
        <taxon>Sarcoptiformes</taxon>
        <taxon>Astigmata</taxon>
        <taxon>Psoroptidia</taxon>
        <taxon>Analgoidea</taxon>
        <taxon>Pyroglyphidae</taxon>
        <taxon>Pyroglyphinae</taxon>
        <taxon>Euroglyphus</taxon>
    </lineage>
</organism>
<evidence type="ECO:0000313" key="3">
    <source>
        <dbReference type="Proteomes" id="UP000194236"/>
    </source>
</evidence>
<keyword evidence="1" id="KW-0812">Transmembrane</keyword>
<reference evidence="2 3" key="1">
    <citation type="submission" date="2017-03" db="EMBL/GenBank/DDBJ databases">
        <title>Genome Survey of Euroglyphus maynei.</title>
        <authorList>
            <person name="Arlian L.G."/>
            <person name="Morgan M.S."/>
            <person name="Rider S.D."/>
        </authorList>
    </citation>
    <scope>NUCLEOTIDE SEQUENCE [LARGE SCALE GENOMIC DNA]</scope>
    <source>
        <strain evidence="2">Arlian Lab</strain>
        <tissue evidence="2">Whole body</tissue>
    </source>
</reference>
<keyword evidence="1" id="KW-1133">Transmembrane helix</keyword>
<dbReference type="Proteomes" id="UP000194236">
    <property type="component" value="Unassembled WGS sequence"/>
</dbReference>
<feature type="transmembrane region" description="Helical" evidence="1">
    <location>
        <begin position="138"/>
        <end position="157"/>
    </location>
</feature>